<evidence type="ECO:0000313" key="4">
    <source>
        <dbReference type="Proteomes" id="UP000195402"/>
    </source>
</evidence>
<dbReference type="AlphaFoldDB" id="A0A200RAX6"/>
<dbReference type="Pfam" id="PF20431">
    <property type="entry name" value="E_motif"/>
    <property type="match status" value="1"/>
</dbReference>
<dbReference type="PANTHER" id="PTHR47926">
    <property type="entry name" value="PENTATRICOPEPTIDE REPEAT-CONTAINING PROTEIN"/>
    <property type="match status" value="1"/>
</dbReference>
<feature type="repeat" description="PPR" evidence="2">
    <location>
        <begin position="197"/>
        <end position="231"/>
    </location>
</feature>
<dbReference type="InParanoid" id="A0A200RAX6"/>
<dbReference type="Pfam" id="PF13041">
    <property type="entry name" value="PPR_2"/>
    <property type="match status" value="3"/>
</dbReference>
<keyword evidence="4" id="KW-1185">Reference proteome</keyword>
<sequence>MKPTKQTPLNHLSLFYWQLQKWQKRPPNSRQFLSNLSSTTLTTSLKTNNKKLDVGSLSSINPRTAFKAYVETCISLLKTYLNQSWIKQGRTLHGHLIKTGISSDRYVAIKLLIMYLNCKRSDEVNEILREFGGFDLVAWNCMINAHIQNCNIEEARRIFDEMPERNEVSYSTLIAGFMRLGRVDESISYFEKNPFQDVVSWTTMISGFVQNGSNLEALKLFEKMLEFGIIPNAITFTCVVKTCIGLKDFGFGRCLLGLIVKYGLKSNLSVCNSLITLHLRMGDIESARKVFDQMEERDVVSWTAILDVYVEMGNLVEARRIFDEMPERNEVSWSAMIARYSQNGDAEEALKLFHLMVLDGYKPNISCFSIVLTALASLEALPLGTNIHGHLIKIGMEEDVFIGSSLIDMYCKCGKTEDGRRVFDSLSEKNVVCWNSMASGYSLNGKLEEARELFDRIPKKNTVSWNTMISGYVQNEQCDKVFEVFDEMLFSGGIPNGSTFSSVLRACASLASLEKGKNLHGKIIKLGIQYEVFMGTALTDMYAKSGDIESSRKVFNGMHEKNEISWTAMIQGLADNGFGEEALVLFEEIEKTSAMAPTVVTELIFLAVLFACSHCGLLEKGFRYFESMERVYGIKPRGKHYTCMVDLLARSGRLNEAEEFIKVMPFQPEVNAWAALLSGCSIYKNEDIAERTVKKLWELAEENSAGYVLLSNIYASAGRWTDVSKVRKLMREKRLKKIGGCSWIELRNEVHSFYCEDGCHSQSADIYAILELIHGSDE</sequence>
<dbReference type="InterPro" id="IPR002885">
    <property type="entry name" value="PPR_rpt"/>
</dbReference>
<feature type="repeat" description="PPR" evidence="2">
    <location>
        <begin position="329"/>
        <end position="363"/>
    </location>
</feature>
<feature type="repeat" description="PPR" evidence="2">
    <location>
        <begin position="461"/>
        <end position="495"/>
    </location>
</feature>
<gene>
    <name evidence="3" type="ORF">BVC80_233g14</name>
</gene>
<accession>A0A200RAX6</accession>
<dbReference type="SUPFAM" id="SSF81901">
    <property type="entry name" value="HCP-like"/>
    <property type="match status" value="1"/>
</dbReference>
<feature type="repeat" description="PPR" evidence="2">
    <location>
        <begin position="267"/>
        <end position="301"/>
    </location>
</feature>
<dbReference type="Proteomes" id="UP000195402">
    <property type="component" value="Unassembled WGS sequence"/>
</dbReference>
<feature type="repeat" description="PPR" evidence="2">
    <location>
        <begin position="135"/>
        <end position="169"/>
    </location>
</feature>
<comment type="caution">
    <text evidence="3">The sequence shown here is derived from an EMBL/GenBank/DDBJ whole genome shotgun (WGS) entry which is preliminary data.</text>
</comment>
<dbReference type="PANTHER" id="PTHR47926:SF419">
    <property type="entry name" value="(WILD MALAYSIAN BANANA) HYPOTHETICAL PROTEIN"/>
    <property type="match status" value="1"/>
</dbReference>
<evidence type="ECO:0000313" key="3">
    <source>
        <dbReference type="EMBL" id="OVA19864.1"/>
    </source>
</evidence>
<proteinExistence type="predicted"/>
<name>A0A200RAX6_MACCD</name>
<dbReference type="InterPro" id="IPR046960">
    <property type="entry name" value="PPR_At4g14850-like_plant"/>
</dbReference>
<dbReference type="OMA" id="WKDAAEM"/>
<feature type="repeat" description="PPR" evidence="2">
    <location>
        <begin position="430"/>
        <end position="460"/>
    </location>
</feature>
<dbReference type="NCBIfam" id="TIGR00756">
    <property type="entry name" value="PPR"/>
    <property type="match status" value="8"/>
</dbReference>
<dbReference type="FunFam" id="1.25.40.10:FF:000090">
    <property type="entry name" value="Pentatricopeptide repeat-containing protein, chloroplastic"/>
    <property type="match status" value="1"/>
</dbReference>
<evidence type="ECO:0000256" key="2">
    <source>
        <dbReference type="PROSITE-ProRule" id="PRU00708"/>
    </source>
</evidence>
<dbReference type="EMBL" id="MVGT01000168">
    <property type="protein sequence ID" value="OVA19864.1"/>
    <property type="molecule type" value="Genomic_DNA"/>
</dbReference>
<organism evidence="3 4">
    <name type="scientific">Macleaya cordata</name>
    <name type="common">Five-seeded plume-poppy</name>
    <name type="synonym">Bocconia cordata</name>
    <dbReference type="NCBI Taxonomy" id="56857"/>
    <lineage>
        <taxon>Eukaryota</taxon>
        <taxon>Viridiplantae</taxon>
        <taxon>Streptophyta</taxon>
        <taxon>Embryophyta</taxon>
        <taxon>Tracheophyta</taxon>
        <taxon>Spermatophyta</taxon>
        <taxon>Magnoliopsida</taxon>
        <taxon>Ranunculales</taxon>
        <taxon>Papaveraceae</taxon>
        <taxon>Papaveroideae</taxon>
        <taxon>Macleaya</taxon>
    </lineage>
</organism>
<dbReference type="InterPro" id="IPR046848">
    <property type="entry name" value="E_motif"/>
</dbReference>
<feature type="repeat" description="PPR" evidence="2">
    <location>
        <begin position="562"/>
        <end position="596"/>
    </location>
</feature>
<dbReference type="Pfam" id="PF01535">
    <property type="entry name" value="PPR"/>
    <property type="match status" value="8"/>
</dbReference>
<keyword evidence="1" id="KW-0677">Repeat</keyword>
<feature type="repeat" description="PPR" evidence="2">
    <location>
        <begin position="399"/>
        <end position="429"/>
    </location>
</feature>
<evidence type="ECO:0000256" key="1">
    <source>
        <dbReference type="ARBA" id="ARBA00022737"/>
    </source>
</evidence>
<reference evidence="3 4" key="1">
    <citation type="journal article" date="2017" name="Mol. Plant">
        <title>The Genome of Medicinal Plant Macleaya cordata Provides New Insights into Benzylisoquinoline Alkaloids Metabolism.</title>
        <authorList>
            <person name="Liu X."/>
            <person name="Liu Y."/>
            <person name="Huang P."/>
            <person name="Ma Y."/>
            <person name="Qing Z."/>
            <person name="Tang Q."/>
            <person name="Cao H."/>
            <person name="Cheng P."/>
            <person name="Zheng Y."/>
            <person name="Yuan Z."/>
            <person name="Zhou Y."/>
            <person name="Liu J."/>
            <person name="Tang Z."/>
            <person name="Zhuo Y."/>
            <person name="Zhang Y."/>
            <person name="Yu L."/>
            <person name="Huang J."/>
            <person name="Yang P."/>
            <person name="Peng Q."/>
            <person name="Zhang J."/>
            <person name="Jiang W."/>
            <person name="Zhang Z."/>
            <person name="Lin K."/>
            <person name="Ro D.K."/>
            <person name="Chen X."/>
            <person name="Xiong X."/>
            <person name="Shang Y."/>
            <person name="Huang S."/>
            <person name="Zeng J."/>
        </authorList>
    </citation>
    <scope>NUCLEOTIDE SEQUENCE [LARGE SCALE GENOMIC DNA]</scope>
    <source>
        <strain evidence="4">cv. BLH2017</strain>
        <tissue evidence="3">Root</tissue>
    </source>
</reference>
<dbReference type="PROSITE" id="PS51375">
    <property type="entry name" value="PPR"/>
    <property type="match status" value="8"/>
</dbReference>
<dbReference type="Gene3D" id="1.25.40.10">
    <property type="entry name" value="Tetratricopeptide repeat domain"/>
    <property type="match status" value="6"/>
</dbReference>
<dbReference type="FunFam" id="1.25.40.10:FF:000348">
    <property type="entry name" value="Pentatricopeptide repeat-containing protein chloroplastic"/>
    <property type="match status" value="1"/>
</dbReference>
<dbReference type="InterPro" id="IPR011990">
    <property type="entry name" value="TPR-like_helical_dom_sf"/>
</dbReference>
<dbReference type="OrthoDB" id="185373at2759"/>
<dbReference type="GO" id="GO:0009451">
    <property type="term" value="P:RNA modification"/>
    <property type="evidence" value="ECO:0007669"/>
    <property type="project" value="InterPro"/>
</dbReference>
<protein>
    <submittedName>
        <fullName evidence="3">Pentatricopeptide repeat</fullName>
    </submittedName>
</protein>
<dbReference type="GO" id="GO:0003723">
    <property type="term" value="F:RNA binding"/>
    <property type="evidence" value="ECO:0007669"/>
    <property type="project" value="InterPro"/>
</dbReference>